<dbReference type="InterPro" id="IPR001903">
    <property type="entry name" value="Rhabdo_glycop_FD"/>
</dbReference>
<dbReference type="SUPFAM" id="SSF161008">
    <property type="entry name" value="Viral glycoprotein ectodomain-like"/>
    <property type="match status" value="1"/>
</dbReference>
<keyword evidence="4" id="KW-0946">Virion</keyword>
<dbReference type="EMBL" id="LC514057">
    <property type="protein sequence ID" value="BBQ04831.1"/>
    <property type="molecule type" value="Viral_cRNA"/>
</dbReference>
<dbReference type="GO" id="GO:0055036">
    <property type="term" value="C:virion membrane"/>
    <property type="evidence" value="ECO:0007669"/>
    <property type="project" value="UniProtKB-SubCell"/>
</dbReference>
<comment type="subcellular location">
    <subcellularLocation>
        <location evidence="1">Virion membrane</location>
        <topology evidence="1">Single-pass type I membrane protein</topology>
    </subcellularLocation>
</comment>
<feature type="transmembrane region" description="Helical" evidence="9">
    <location>
        <begin position="464"/>
        <end position="489"/>
    </location>
</feature>
<evidence type="ECO:0000256" key="1">
    <source>
        <dbReference type="ARBA" id="ARBA00004563"/>
    </source>
</evidence>
<keyword evidence="6 9" id="KW-1133">Transmembrane helix</keyword>
<gene>
    <name evidence="12" type="primary">G</name>
</gene>
<evidence type="ECO:0000259" key="10">
    <source>
        <dbReference type="Pfam" id="PF00974"/>
    </source>
</evidence>
<evidence type="ECO:0000256" key="4">
    <source>
        <dbReference type="ARBA" id="ARBA00022844"/>
    </source>
</evidence>
<dbReference type="InterPro" id="IPR055447">
    <property type="entry name" value="Rhabdo_glycop_CD"/>
</dbReference>
<dbReference type="GO" id="GO:0019031">
    <property type="term" value="C:viral envelope"/>
    <property type="evidence" value="ECO:0007669"/>
    <property type="project" value="UniProtKB-KW"/>
</dbReference>
<evidence type="ECO:0000313" key="12">
    <source>
        <dbReference type="EMBL" id="BBQ04831.1"/>
    </source>
</evidence>
<feature type="domain" description="Spike glycoprotein fusion" evidence="10">
    <location>
        <begin position="81"/>
        <end position="179"/>
    </location>
</feature>
<organism evidence="12">
    <name type="scientific">Culex pseudovishnui rhabdo-like virus</name>
    <dbReference type="NCBI Taxonomy" id="2684265"/>
    <lineage>
        <taxon>Viruses</taxon>
        <taxon>Riboviria</taxon>
        <taxon>Orthornavirae</taxon>
        <taxon>Negarnaviricota</taxon>
        <taxon>Haploviricotina</taxon>
        <taxon>Monjiviricetes</taxon>
        <taxon>Mononegavirales</taxon>
        <taxon>Rhabdoviridae</taxon>
        <taxon>Alpharhabdovirinae</taxon>
        <taxon>Ohlsrhavirus</taxon>
        <taxon>Ohlsrhavirus pseudovishnui</taxon>
    </lineage>
</organism>
<evidence type="ECO:0000256" key="5">
    <source>
        <dbReference type="ARBA" id="ARBA00022879"/>
    </source>
</evidence>
<dbReference type="RefSeq" id="YP_010797486.1">
    <property type="nucleotide sequence ID" value="NC_076182.1"/>
</dbReference>
<evidence type="ECO:0000259" key="11">
    <source>
        <dbReference type="Pfam" id="PF24833"/>
    </source>
</evidence>
<reference evidence="12" key="1">
    <citation type="journal article" date="2020" name="Viruses">
        <title>Deciphering the Virome of Culex vishnui Subgroup Mosquitoes, the Major Vectors of Japanese Encephalitis, in Japan.</title>
        <authorList>
            <person name="Faizah A.N."/>
            <person name="Kobayashi D."/>
            <person name="Isawa H."/>
            <person name="Amoa-Bosompem M."/>
            <person name="Murota K."/>
            <person name="Higa Y."/>
            <person name="Futami K."/>
            <person name="Shimada S."/>
            <person name="Kim K.S."/>
            <person name="Itokawa K."/>
            <person name="Watanabe M."/>
            <person name="Tsuda Y."/>
            <person name="Minakawa N."/>
            <person name="Miura K."/>
            <person name="Hirayama K."/>
            <person name="Sawabe K."/>
        </authorList>
    </citation>
    <scope>NUCLEOTIDE SEQUENCE</scope>
    <source>
        <strain evidence="12">17NGK-Cps2-874</strain>
    </source>
</reference>
<keyword evidence="13" id="KW-1185">Reference proteome</keyword>
<keyword evidence="8" id="KW-0325">Glycoprotein</keyword>
<name>A0A6F8PZ10_9RHAB</name>
<dbReference type="Pfam" id="PF24833">
    <property type="entry name" value="Rhabdo_glycop_CD"/>
    <property type="match status" value="1"/>
</dbReference>
<keyword evidence="3" id="KW-0732">Signal</keyword>
<feature type="domain" description="Spike glycoprotein G central" evidence="11">
    <location>
        <begin position="279"/>
        <end position="400"/>
    </location>
</feature>
<dbReference type="GeneID" id="80535279"/>
<sequence length="522" mass="59289">MSVRTHIVFKLFLITSYVGENILALGPDNLMILFPTSTNIEWHDVSPSNLICPGASLHQKMDKGLYLPVRRPTIGKTPNLSGTLCIAMELVTTCYKGFFGSVDVTISSNPSVISEDDCRKEIASQSQGDYRSTEHPQPSCSWMRTSSVRRSIITLNPLDVHYDPYSDTLYSSIFLGGKCQTDVCPTVFENRIWIPHESLTEFCSAEKLSESKIILYNSSDTQSSFWSPDFVIPDDKTPCIMDFCGHKGLRFPSGDWVALSRDDIPKEEWVGEYFYHLTDCAPHTVVNVVDSGQDFNYISETLLDEFINEQCELTISKIKEGDLISRIELQTLSPRTPGFHPVYRYQPGTFQMSMTHYSWIVIKPTDVFPYIELFSHSNESIRYDYWTVDNKTGIIDGPNGLYVLNKNLIYGLREEQTFKRILSKSSKQKFPLFNTKISQPLSVIKLLSYSSHSFSNDATLAEVLWHPLLIGMVLTCACGLLVLVMIVYFKRNLVLRKVLSCMKESTKSTDDMSEEEGDYFDP</sequence>
<dbReference type="Gene3D" id="2.30.29.130">
    <property type="match status" value="1"/>
</dbReference>
<dbReference type="Proteomes" id="UP000676187">
    <property type="component" value="Segment"/>
</dbReference>
<evidence type="ECO:0000256" key="3">
    <source>
        <dbReference type="ARBA" id="ARBA00022729"/>
    </source>
</evidence>
<evidence type="ECO:0000256" key="8">
    <source>
        <dbReference type="ARBA" id="ARBA00023180"/>
    </source>
</evidence>
<protein>
    <submittedName>
        <fullName evidence="12">Glycoprotein</fullName>
    </submittedName>
</protein>
<keyword evidence="2 9" id="KW-0812">Transmembrane</keyword>
<evidence type="ECO:0000256" key="7">
    <source>
        <dbReference type="ARBA" id="ARBA00023136"/>
    </source>
</evidence>
<dbReference type="Pfam" id="PF00974">
    <property type="entry name" value="Rhabdo_glycop_FD"/>
    <property type="match status" value="1"/>
</dbReference>
<evidence type="ECO:0000256" key="9">
    <source>
        <dbReference type="SAM" id="Phobius"/>
    </source>
</evidence>
<accession>A0A6F8PZ10</accession>
<evidence type="ECO:0000256" key="2">
    <source>
        <dbReference type="ARBA" id="ARBA00022692"/>
    </source>
</evidence>
<evidence type="ECO:0000313" key="13">
    <source>
        <dbReference type="Proteomes" id="UP000676187"/>
    </source>
</evidence>
<proteinExistence type="predicted"/>
<dbReference type="KEGG" id="vg:80535279"/>
<keyword evidence="7 9" id="KW-0472">Membrane</keyword>
<evidence type="ECO:0000256" key="6">
    <source>
        <dbReference type="ARBA" id="ARBA00022989"/>
    </source>
</evidence>
<keyword evidence="5" id="KW-0261">Viral envelope protein</keyword>